<gene>
    <name evidence="1" type="ORF">Pan241w_11350</name>
</gene>
<dbReference type="EMBL" id="CP036269">
    <property type="protein sequence ID" value="QDT41076.1"/>
    <property type="molecule type" value="Genomic_DNA"/>
</dbReference>
<accession>A0A517RB15</accession>
<proteinExistence type="predicted"/>
<sequence>MDRRGFLAAVVAVAAAPFVVKKSERGWIGDGVNIPAGYKILDGEHRIELPNMAVVPGTAFTLTYRGKTTRDIPFDASQCEVDAEVIKIGLSPGDVSVPGDYGLG</sequence>
<dbReference type="RefSeq" id="WP_145212085.1">
    <property type="nucleotide sequence ID" value="NZ_CP036269.1"/>
</dbReference>
<keyword evidence="2" id="KW-1185">Reference proteome</keyword>
<dbReference type="AlphaFoldDB" id="A0A517RB15"/>
<dbReference type="Proteomes" id="UP000317171">
    <property type="component" value="Chromosome"/>
</dbReference>
<name>A0A517RB15_9PLAN</name>
<reference evidence="1 2" key="1">
    <citation type="submission" date="2019-02" db="EMBL/GenBank/DDBJ databases">
        <title>Deep-cultivation of Planctomycetes and their phenomic and genomic characterization uncovers novel biology.</title>
        <authorList>
            <person name="Wiegand S."/>
            <person name="Jogler M."/>
            <person name="Boedeker C."/>
            <person name="Pinto D."/>
            <person name="Vollmers J."/>
            <person name="Rivas-Marin E."/>
            <person name="Kohn T."/>
            <person name="Peeters S.H."/>
            <person name="Heuer A."/>
            <person name="Rast P."/>
            <person name="Oberbeckmann S."/>
            <person name="Bunk B."/>
            <person name="Jeske O."/>
            <person name="Meyerdierks A."/>
            <person name="Storesund J.E."/>
            <person name="Kallscheuer N."/>
            <person name="Luecker S."/>
            <person name="Lage O.M."/>
            <person name="Pohl T."/>
            <person name="Merkel B.J."/>
            <person name="Hornburger P."/>
            <person name="Mueller R.-W."/>
            <person name="Bruemmer F."/>
            <person name="Labrenz M."/>
            <person name="Spormann A.M."/>
            <person name="Op den Camp H."/>
            <person name="Overmann J."/>
            <person name="Amann R."/>
            <person name="Jetten M.S.M."/>
            <person name="Mascher T."/>
            <person name="Medema M.H."/>
            <person name="Devos D.P."/>
            <person name="Kaster A.-K."/>
            <person name="Ovreas L."/>
            <person name="Rohde M."/>
            <person name="Galperin M.Y."/>
            <person name="Jogler C."/>
        </authorList>
    </citation>
    <scope>NUCLEOTIDE SEQUENCE [LARGE SCALE GENOMIC DNA]</scope>
    <source>
        <strain evidence="1 2">Pan241w</strain>
    </source>
</reference>
<organism evidence="1 2">
    <name type="scientific">Gimesia alba</name>
    <dbReference type="NCBI Taxonomy" id="2527973"/>
    <lineage>
        <taxon>Bacteria</taxon>
        <taxon>Pseudomonadati</taxon>
        <taxon>Planctomycetota</taxon>
        <taxon>Planctomycetia</taxon>
        <taxon>Planctomycetales</taxon>
        <taxon>Planctomycetaceae</taxon>
        <taxon>Gimesia</taxon>
    </lineage>
</organism>
<protein>
    <submittedName>
        <fullName evidence="1">Uncharacterized protein</fullName>
    </submittedName>
</protein>
<evidence type="ECO:0000313" key="2">
    <source>
        <dbReference type="Proteomes" id="UP000317171"/>
    </source>
</evidence>
<evidence type="ECO:0000313" key="1">
    <source>
        <dbReference type="EMBL" id="QDT41076.1"/>
    </source>
</evidence>
<dbReference type="KEGG" id="gaz:Pan241w_11350"/>